<keyword evidence="2" id="KW-1185">Reference proteome</keyword>
<organism evidence="1 2">
    <name type="scientific">Streptomyces cyaneofuscatus</name>
    <dbReference type="NCBI Taxonomy" id="66883"/>
    <lineage>
        <taxon>Bacteria</taxon>
        <taxon>Bacillati</taxon>
        <taxon>Actinomycetota</taxon>
        <taxon>Actinomycetes</taxon>
        <taxon>Kitasatosporales</taxon>
        <taxon>Streptomycetaceae</taxon>
        <taxon>Streptomyces</taxon>
    </lineage>
</organism>
<dbReference type="EMBL" id="CP109083">
    <property type="protein sequence ID" value="WSB11904.1"/>
    <property type="molecule type" value="Genomic_DNA"/>
</dbReference>
<evidence type="ECO:0000313" key="1">
    <source>
        <dbReference type="EMBL" id="WSB11904.1"/>
    </source>
</evidence>
<accession>A0ABZ1F658</accession>
<protein>
    <submittedName>
        <fullName evidence="1">Uncharacterized protein</fullName>
    </submittedName>
</protein>
<reference evidence="1 2" key="1">
    <citation type="submission" date="2022-10" db="EMBL/GenBank/DDBJ databases">
        <title>The complete genomes of actinobacterial strains from the NBC collection.</title>
        <authorList>
            <person name="Joergensen T.S."/>
            <person name="Alvarez Arevalo M."/>
            <person name="Sterndorff E.B."/>
            <person name="Faurdal D."/>
            <person name="Vuksanovic O."/>
            <person name="Mourched A.-S."/>
            <person name="Charusanti P."/>
            <person name="Shaw S."/>
            <person name="Blin K."/>
            <person name="Weber T."/>
        </authorList>
    </citation>
    <scope>NUCLEOTIDE SEQUENCE [LARGE SCALE GENOMIC DNA]</scope>
    <source>
        <strain evidence="1 2">NBC 01792</strain>
    </source>
</reference>
<dbReference type="RefSeq" id="WP_326702159.1">
    <property type="nucleotide sequence ID" value="NZ_CP109083.1"/>
</dbReference>
<proteinExistence type="predicted"/>
<evidence type="ECO:0000313" key="2">
    <source>
        <dbReference type="Proteomes" id="UP001356428"/>
    </source>
</evidence>
<name>A0ABZ1F658_9ACTN</name>
<dbReference type="Proteomes" id="UP001356428">
    <property type="component" value="Chromosome"/>
</dbReference>
<gene>
    <name evidence="1" type="ORF">OG849_33890</name>
</gene>
<sequence>MNVEIPPQIRDAAAQLGAGVPYALKALAGRLADDPDMGEASGLPGLLSVTVDARCSAGPASLS</sequence>